<organism evidence="1 2">
    <name type="scientific">Collimonas rhizosphaerae</name>
    <dbReference type="NCBI Taxonomy" id="3126357"/>
    <lineage>
        <taxon>Bacteria</taxon>
        <taxon>Pseudomonadati</taxon>
        <taxon>Pseudomonadota</taxon>
        <taxon>Betaproteobacteria</taxon>
        <taxon>Burkholderiales</taxon>
        <taxon>Oxalobacteraceae</taxon>
        <taxon>Collimonas</taxon>
    </lineage>
</organism>
<proteinExistence type="predicted"/>
<gene>
    <name evidence="1" type="ORF">V8G57_10825</name>
</gene>
<evidence type="ECO:0000313" key="1">
    <source>
        <dbReference type="EMBL" id="MEM4987881.1"/>
    </source>
</evidence>
<keyword evidence="2" id="KW-1185">Reference proteome</keyword>
<sequence>MARVNVGSLYQDYLGNEALVAAGSQIDS</sequence>
<dbReference type="EMBL" id="JBANDC010000006">
    <property type="protein sequence ID" value="MEM4987881.1"/>
    <property type="molecule type" value="Genomic_DNA"/>
</dbReference>
<dbReference type="Proteomes" id="UP001495910">
    <property type="component" value="Unassembled WGS sequence"/>
</dbReference>
<evidence type="ECO:0000313" key="2">
    <source>
        <dbReference type="Proteomes" id="UP001495910"/>
    </source>
</evidence>
<comment type="caution">
    <text evidence="1">The sequence shown here is derived from an EMBL/GenBank/DDBJ whole genome shotgun (WGS) entry which is preliminary data.</text>
</comment>
<protein>
    <submittedName>
        <fullName evidence="1">Uncharacterized protein</fullName>
    </submittedName>
</protein>
<reference evidence="1 2" key="1">
    <citation type="submission" date="2024-02" db="EMBL/GenBank/DDBJ databases">
        <title>Draft genome sequence of Collimonas sp. strain H4R21, an effective mineral-weathering bacterial strain isolated from the beech rhizosphere.</title>
        <authorList>
            <person name="Morin E."/>
            <person name="Uroz S."/>
            <person name="Leveau J.H.J."/>
            <person name="Kumar R."/>
            <person name="Rey M.W."/>
            <person name="Pham J."/>
        </authorList>
    </citation>
    <scope>NUCLEOTIDE SEQUENCE [LARGE SCALE GENOMIC DNA]</scope>
    <source>
        <strain evidence="1 2">H4R21</strain>
    </source>
</reference>
<accession>A0ABU9PV67</accession>
<name>A0ABU9PV67_9BURK</name>
<dbReference type="RefSeq" id="WP_342829472.1">
    <property type="nucleotide sequence ID" value="NZ_JBANDC010000006.1"/>
</dbReference>